<name>A0A0C2ZZ49_9AGAM</name>
<protein>
    <submittedName>
        <fullName evidence="2">Uncharacterized protein</fullName>
    </submittedName>
</protein>
<organism evidence="2 3">
    <name type="scientific">Scleroderma citrinum Foug A</name>
    <dbReference type="NCBI Taxonomy" id="1036808"/>
    <lineage>
        <taxon>Eukaryota</taxon>
        <taxon>Fungi</taxon>
        <taxon>Dikarya</taxon>
        <taxon>Basidiomycota</taxon>
        <taxon>Agaricomycotina</taxon>
        <taxon>Agaricomycetes</taxon>
        <taxon>Agaricomycetidae</taxon>
        <taxon>Boletales</taxon>
        <taxon>Sclerodermatineae</taxon>
        <taxon>Sclerodermataceae</taxon>
        <taxon>Scleroderma</taxon>
    </lineage>
</organism>
<dbReference type="HOGENOM" id="CLU_2887093_0_0_1"/>
<accession>A0A0C2ZZ49</accession>
<keyword evidence="3" id="KW-1185">Reference proteome</keyword>
<evidence type="ECO:0000313" key="2">
    <source>
        <dbReference type="EMBL" id="KIM66683.1"/>
    </source>
</evidence>
<sequence>MVPVSVITGVLLLFVSTANPVGNTACYCQIIAALQASTDSYASTILNLFLAAQTNPYDLQYLV</sequence>
<dbReference type="EMBL" id="KN822016">
    <property type="protein sequence ID" value="KIM66683.1"/>
    <property type="molecule type" value="Genomic_DNA"/>
</dbReference>
<keyword evidence="1" id="KW-0732">Signal</keyword>
<dbReference type="InParanoid" id="A0A0C2ZZ49"/>
<evidence type="ECO:0000313" key="3">
    <source>
        <dbReference type="Proteomes" id="UP000053989"/>
    </source>
</evidence>
<evidence type="ECO:0000256" key="1">
    <source>
        <dbReference type="SAM" id="SignalP"/>
    </source>
</evidence>
<dbReference type="AlphaFoldDB" id="A0A0C2ZZ49"/>
<gene>
    <name evidence="2" type="ORF">SCLCIDRAFT_21851</name>
</gene>
<proteinExistence type="predicted"/>
<dbReference type="Proteomes" id="UP000053989">
    <property type="component" value="Unassembled WGS sequence"/>
</dbReference>
<reference evidence="2 3" key="1">
    <citation type="submission" date="2014-04" db="EMBL/GenBank/DDBJ databases">
        <authorList>
            <consortium name="DOE Joint Genome Institute"/>
            <person name="Kuo A."/>
            <person name="Kohler A."/>
            <person name="Nagy L.G."/>
            <person name="Floudas D."/>
            <person name="Copeland A."/>
            <person name="Barry K.W."/>
            <person name="Cichocki N."/>
            <person name="Veneault-Fourrey C."/>
            <person name="LaButti K."/>
            <person name="Lindquist E.A."/>
            <person name="Lipzen A."/>
            <person name="Lundell T."/>
            <person name="Morin E."/>
            <person name="Murat C."/>
            <person name="Sun H."/>
            <person name="Tunlid A."/>
            <person name="Henrissat B."/>
            <person name="Grigoriev I.V."/>
            <person name="Hibbett D.S."/>
            <person name="Martin F."/>
            <person name="Nordberg H.P."/>
            <person name="Cantor M.N."/>
            <person name="Hua S.X."/>
        </authorList>
    </citation>
    <scope>NUCLEOTIDE SEQUENCE [LARGE SCALE GENOMIC DNA]</scope>
    <source>
        <strain evidence="2 3">Foug A</strain>
    </source>
</reference>
<feature type="signal peptide" evidence="1">
    <location>
        <begin position="1"/>
        <end position="18"/>
    </location>
</feature>
<reference evidence="3" key="2">
    <citation type="submission" date="2015-01" db="EMBL/GenBank/DDBJ databases">
        <title>Evolutionary Origins and Diversification of the Mycorrhizal Mutualists.</title>
        <authorList>
            <consortium name="DOE Joint Genome Institute"/>
            <consortium name="Mycorrhizal Genomics Consortium"/>
            <person name="Kohler A."/>
            <person name="Kuo A."/>
            <person name="Nagy L.G."/>
            <person name="Floudas D."/>
            <person name="Copeland A."/>
            <person name="Barry K.W."/>
            <person name="Cichocki N."/>
            <person name="Veneault-Fourrey C."/>
            <person name="LaButti K."/>
            <person name="Lindquist E.A."/>
            <person name="Lipzen A."/>
            <person name="Lundell T."/>
            <person name="Morin E."/>
            <person name="Murat C."/>
            <person name="Riley R."/>
            <person name="Ohm R."/>
            <person name="Sun H."/>
            <person name="Tunlid A."/>
            <person name="Henrissat B."/>
            <person name="Grigoriev I.V."/>
            <person name="Hibbett D.S."/>
            <person name="Martin F."/>
        </authorList>
    </citation>
    <scope>NUCLEOTIDE SEQUENCE [LARGE SCALE GENOMIC DNA]</scope>
    <source>
        <strain evidence="3">Foug A</strain>
    </source>
</reference>
<feature type="chain" id="PRO_5002160515" evidence="1">
    <location>
        <begin position="19"/>
        <end position="63"/>
    </location>
</feature>